<keyword evidence="2" id="KW-1185">Reference proteome</keyword>
<gene>
    <name evidence="1" type="ORF">NHX12_019441</name>
</gene>
<sequence length="229" mass="25647">MDLWSGRWVQPVVHWLDHLGSPHRKQQPCLWPASLSTSPQWPPAGATRRYYVPGLPAPREPSKHHGYRPGHWTPHFKNQHIKACRYGQPKPVILDNRSQRQCELCQAELPQTARRVSKQPSQRAPIWVDVGWGLGLPPIAPPAARGFPNGLTGRYPPVRGTVVFPPLLLPQRPVAPPLFSSDVPHRHSVKTSLSNQCRQRKTIRGPCRRMTSIRCLIGTISDSGVTSPA</sequence>
<evidence type="ECO:0000313" key="2">
    <source>
        <dbReference type="Proteomes" id="UP001148018"/>
    </source>
</evidence>
<protein>
    <submittedName>
        <fullName evidence="1">Uncharacterized protein</fullName>
    </submittedName>
</protein>
<dbReference type="Proteomes" id="UP001148018">
    <property type="component" value="Unassembled WGS sequence"/>
</dbReference>
<organism evidence="1 2">
    <name type="scientific">Muraenolepis orangiensis</name>
    <name type="common">Patagonian moray cod</name>
    <dbReference type="NCBI Taxonomy" id="630683"/>
    <lineage>
        <taxon>Eukaryota</taxon>
        <taxon>Metazoa</taxon>
        <taxon>Chordata</taxon>
        <taxon>Craniata</taxon>
        <taxon>Vertebrata</taxon>
        <taxon>Euteleostomi</taxon>
        <taxon>Actinopterygii</taxon>
        <taxon>Neopterygii</taxon>
        <taxon>Teleostei</taxon>
        <taxon>Neoteleostei</taxon>
        <taxon>Acanthomorphata</taxon>
        <taxon>Zeiogadaria</taxon>
        <taxon>Gadariae</taxon>
        <taxon>Gadiformes</taxon>
        <taxon>Muraenolepidoidei</taxon>
        <taxon>Muraenolepididae</taxon>
        <taxon>Muraenolepis</taxon>
    </lineage>
</organism>
<dbReference type="EMBL" id="JANIIK010000035">
    <property type="protein sequence ID" value="KAJ3613189.1"/>
    <property type="molecule type" value="Genomic_DNA"/>
</dbReference>
<reference evidence="1" key="1">
    <citation type="submission" date="2022-07" db="EMBL/GenBank/DDBJ databases">
        <title>Chromosome-level genome of Muraenolepis orangiensis.</title>
        <authorList>
            <person name="Kim J."/>
        </authorList>
    </citation>
    <scope>NUCLEOTIDE SEQUENCE</scope>
    <source>
        <strain evidence="1">KU_S4_2022</strain>
        <tissue evidence="1">Muscle</tissue>
    </source>
</reference>
<accession>A0A9Q0ETU9</accession>
<comment type="caution">
    <text evidence="1">The sequence shown here is derived from an EMBL/GenBank/DDBJ whole genome shotgun (WGS) entry which is preliminary data.</text>
</comment>
<evidence type="ECO:0000313" key="1">
    <source>
        <dbReference type="EMBL" id="KAJ3613189.1"/>
    </source>
</evidence>
<proteinExistence type="predicted"/>
<name>A0A9Q0ETU9_9TELE</name>
<dbReference type="AlphaFoldDB" id="A0A9Q0ETU9"/>